<dbReference type="SUPFAM" id="SSF55874">
    <property type="entry name" value="ATPase domain of HSP90 chaperone/DNA topoisomerase II/histidine kinase"/>
    <property type="match status" value="1"/>
</dbReference>
<dbReference type="Gene3D" id="6.10.340.10">
    <property type="match status" value="1"/>
</dbReference>
<feature type="transmembrane region" description="Helical" evidence="10">
    <location>
        <begin position="12"/>
        <end position="31"/>
    </location>
</feature>
<dbReference type="CDD" id="cd06225">
    <property type="entry name" value="HAMP"/>
    <property type="match status" value="1"/>
</dbReference>
<keyword evidence="9" id="KW-0902">Two-component regulatory system</keyword>
<dbReference type="InterPro" id="IPR003594">
    <property type="entry name" value="HATPase_dom"/>
</dbReference>
<keyword evidence="6" id="KW-0547">Nucleotide-binding</keyword>
<feature type="domain" description="HAMP" evidence="12">
    <location>
        <begin position="210"/>
        <end position="264"/>
    </location>
</feature>
<dbReference type="InterPro" id="IPR003661">
    <property type="entry name" value="HisK_dim/P_dom"/>
</dbReference>
<keyword evidence="10" id="KW-1133">Transmembrane helix</keyword>
<dbReference type="SUPFAM" id="SSF158472">
    <property type="entry name" value="HAMP domain-like"/>
    <property type="match status" value="1"/>
</dbReference>
<comment type="subcellular location">
    <subcellularLocation>
        <location evidence="2">Membrane</location>
    </subcellularLocation>
</comment>
<dbReference type="SMART" id="SM00388">
    <property type="entry name" value="HisKA"/>
    <property type="match status" value="1"/>
</dbReference>
<dbReference type="GO" id="GO:0016020">
    <property type="term" value="C:membrane"/>
    <property type="evidence" value="ECO:0007669"/>
    <property type="project" value="UniProtKB-SubCell"/>
</dbReference>
<dbReference type="PANTHER" id="PTHR43065">
    <property type="entry name" value="SENSOR HISTIDINE KINASE"/>
    <property type="match status" value="1"/>
</dbReference>
<evidence type="ECO:0000256" key="3">
    <source>
        <dbReference type="ARBA" id="ARBA00012438"/>
    </source>
</evidence>
<dbReference type="EC" id="2.7.13.3" evidence="3"/>
<protein>
    <recommendedName>
        <fullName evidence="3">histidine kinase</fullName>
        <ecNumber evidence="3">2.7.13.3</ecNumber>
    </recommendedName>
</protein>
<evidence type="ECO:0000256" key="10">
    <source>
        <dbReference type="SAM" id="Phobius"/>
    </source>
</evidence>
<dbReference type="GO" id="GO:0005524">
    <property type="term" value="F:ATP binding"/>
    <property type="evidence" value="ECO:0007669"/>
    <property type="project" value="UniProtKB-KW"/>
</dbReference>
<dbReference type="PRINTS" id="PR00344">
    <property type="entry name" value="BCTRLSENSOR"/>
</dbReference>
<evidence type="ECO:0000256" key="5">
    <source>
        <dbReference type="ARBA" id="ARBA00022679"/>
    </source>
</evidence>
<dbReference type="InterPro" id="IPR005467">
    <property type="entry name" value="His_kinase_dom"/>
</dbReference>
<dbReference type="AlphaFoldDB" id="A0A6J4PST9"/>
<gene>
    <name evidence="13" type="ORF">AVDCRST_MAG74-3174</name>
</gene>
<evidence type="ECO:0000256" key="4">
    <source>
        <dbReference type="ARBA" id="ARBA00022553"/>
    </source>
</evidence>
<evidence type="ECO:0000256" key="9">
    <source>
        <dbReference type="ARBA" id="ARBA00023012"/>
    </source>
</evidence>
<evidence type="ECO:0000256" key="1">
    <source>
        <dbReference type="ARBA" id="ARBA00000085"/>
    </source>
</evidence>
<keyword evidence="5" id="KW-0808">Transferase</keyword>
<dbReference type="Pfam" id="PF00512">
    <property type="entry name" value="HisKA"/>
    <property type="match status" value="1"/>
</dbReference>
<dbReference type="PROSITE" id="PS50109">
    <property type="entry name" value="HIS_KIN"/>
    <property type="match status" value="1"/>
</dbReference>
<keyword evidence="7" id="KW-0418">Kinase</keyword>
<evidence type="ECO:0000256" key="6">
    <source>
        <dbReference type="ARBA" id="ARBA00022741"/>
    </source>
</evidence>
<dbReference type="CDD" id="cd00075">
    <property type="entry name" value="HATPase"/>
    <property type="match status" value="1"/>
</dbReference>
<keyword evidence="4" id="KW-0597">Phosphoprotein</keyword>
<evidence type="ECO:0000256" key="2">
    <source>
        <dbReference type="ARBA" id="ARBA00004370"/>
    </source>
</evidence>
<name>A0A6J4PST9_9BACT</name>
<dbReference type="Pfam" id="PF00672">
    <property type="entry name" value="HAMP"/>
    <property type="match status" value="1"/>
</dbReference>
<organism evidence="13">
    <name type="scientific">uncultured Pyrinomonadaceae bacterium</name>
    <dbReference type="NCBI Taxonomy" id="2283094"/>
    <lineage>
        <taxon>Bacteria</taxon>
        <taxon>Pseudomonadati</taxon>
        <taxon>Acidobacteriota</taxon>
        <taxon>Blastocatellia</taxon>
        <taxon>Blastocatellales</taxon>
        <taxon>Pyrinomonadaceae</taxon>
        <taxon>environmental samples</taxon>
    </lineage>
</organism>
<dbReference type="InterPro" id="IPR003660">
    <property type="entry name" value="HAMP_dom"/>
</dbReference>
<accession>A0A6J4PST9</accession>
<dbReference type="SUPFAM" id="SSF47384">
    <property type="entry name" value="Homodimeric domain of signal transducing histidine kinase"/>
    <property type="match status" value="1"/>
</dbReference>
<dbReference type="InterPro" id="IPR004358">
    <property type="entry name" value="Sig_transdc_His_kin-like_C"/>
</dbReference>
<proteinExistence type="predicted"/>
<dbReference type="Gene3D" id="3.30.565.10">
    <property type="entry name" value="Histidine kinase-like ATPase, C-terminal domain"/>
    <property type="match status" value="1"/>
</dbReference>
<dbReference type="GO" id="GO:0000155">
    <property type="term" value="F:phosphorelay sensor kinase activity"/>
    <property type="evidence" value="ECO:0007669"/>
    <property type="project" value="InterPro"/>
</dbReference>
<dbReference type="InterPro" id="IPR036890">
    <property type="entry name" value="HATPase_C_sf"/>
</dbReference>
<dbReference type="PROSITE" id="PS50885">
    <property type="entry name" value="HAMP"/>
    <property type="match status" value="1"/>
</dbReference>
<evidence type="ECO:0000313" key="13">
    <source>
        <dbReference type="EMBL" id="CAA9423537.1"/>
    </source>
</evidence>
<dbReference type="CDD" id="cd00082">
    <property type="entry name" value="HisKA"/>
    <property type="match status" value="1"/>
</dbReference>
<comment type="catalytic activity">
    <reaction evidence="1">
        <text>ATP + protein L-histidine = ADP + protein N-phospho-L-histidine.</text>
        <dbReference type="EC" id="2.7.13.3"/>
    </reaction>
</comment>
<dbReference type="SMART" id="SM00387">
    <property type="entry name" value="HATPase_c"/>
    <property type="match status" value="1"/>
</dbReference>
<sequence length="497" mass="55744">MNFFNTFRARLLIILAILLVATLGVQLYISVNNRRENIRLRELQEDALVAGITLGFNSMQSTDRLMDLVKRDGQSYFDEQTTERIKDIIVINNKWQVTDTLNSGDYLPNEAENGEIQYRQLSELTDLPPLNKGSRLGEDLARFPNAYTVSTDETDGEAHAIPIETSLGRWYVIVILKTDKKNIIQKASQPLIYTLLILLFSTAITFLLVWRFTRPIADLSEAARRVAAGDLSYRVRDAGQRTDEVGQLAAQFNEMTAELEKTRHLEAQLQQAEKSAVVGRLASAIAHEIRNPLNYINLTLDHLRAKFAPQENGRREDFEKLTAQLKTEVGRINNQISDFLRYSRPLKLHLQPIDARRTVEDSLRMVEPQAEDQNITISVVERENVPRISGDAEVLRSVFSNLFINAVQAMGTDGGKLNVTISPDGDSVVIEIADTGSGIPAENLDKIFEPYFSTKETGTGLGLAIVKKIVDDHNGTIDVESHLNEGTKFTVKLPKVI</sequence>
<keyword evidence="10" id="KW-0472">Membrane</keyword>
<evidence type="ECO:0000259" key="12">
    <source>
        <dbReference type="PROSITE" id="PS50885"/>
    </source>
</evidence>
<feature type="domain" description="Histidine kinase" evidence="11">
    <location>
        <begin position="284"/>
        <end position="497"/>
    </location>
</feature>
<dbReference type="PANTHER" id="PTHR43065:SF10">
    <property type="entry name" value="PEROXIDE STRESS-ACTIVATED HISTIDINE KINASE MAK3"/>
    <property type="match status" value="1"/>
</dbReference>
<evidence type="ECO:0000259" key="11">
    <source>
        <dbReference type="PROSITE" id="PS50109"/>
    </source>
</evidence>
<feature type="transmembrane region" description="Helical" evidence="10">
    <location>
        <begin position="190"/>
        <end position="210"/>
    </location>
</feature>
<evidence type="ECO:0000256" key="7">
    <source>
        <dbReference type="ARBA" id="ARBA00022777"/>
    </source>
</evidence>
<evidence type="ECO:0000256" key="8">
    <source>
        <dbReference type="ARBA" id="ARBA00022840"/>
    </source>
</evidence>
<dbReference type="SMART" id="SM00304">
    <property type="entry name" value="HAMP"/>
    <property type="match status" value="1"/>
</dbReference>
<dbReference type="InterPro" id="IPR036097">
    <property type="entry name" value="HisK_dim/P_sf"/>
</dbReference>
<dbReference type="Pfam" id="PF02518">
    <property type="entry name" value="HATPase_c"/>
    <property type="match status" value="1"/>
</dbReference>
<reference evidence="13" key="1">
    <citation type="submission" date="2020-02" db="EMBL/GenBank/DDBJ databases">
        <authorList>
            <person name="Meier V. D."/>
        </authorList>
    </citation>
    <scope>NUCLEOTIDE SEQUENCE</scope>
    <source>
        <strain evidence="13">AVDCRST_MAG74</strain>
    </source>
</reference>
<dbReference type="Gene3D" id="1.10.287.130">
    <property type="match status" value="1"/>
</dbReference>
<dbReference type="EMBL" id="CADCUR010000280">
    <property type="protein sequence ID" value="CAA9423537.1"/>
    <property type="molecule type" value="Genomic_DNA"/>
</dbReference>
<keyword evidence="10" id="KW-0812">Transmembrane</keyword>
<keyword evidence="8" id="KW-0067">ATP-binding</keyword>